<dbReference type="InterPro" id="IPR017938">
    <property type="entry name" value="Riboflavin_synthase-like_b-brl"/>
</dbReference>
<dbReference type="AlphaFoldDB" id="A0A1H3XU53"/>
<dbReference type="InterPro" id="IPR001709">
    <property type="entry name" value="Flavoprot_Pyr_Nucl_cyt_Rdtase"/>
</dbReference>
<evidence type="ECO:0000259" key="16">
    <source>
        <dbReference type="PROSITE" id="PS51384"/>
    </source>
</evidence>
<dbReference type="Pfam" id="PF00175">
    <property type="entry name" value="NAD_binding_1"/>
    <property type="match status" value="1"/>
</dbReference>
<dbReference type="PIRSF" id="PIRSF000209">
    <property type="entry name" value="Bifunctional_P450_P450R"/>
    <property type="match status" value="1"/>
</dbReference>
<dbReference type="InterPro" id="IPR039261">
    <property type="entry name" value="FNR_nucleotide-bd"/>
</dbReference>
<dbReference type="Gene3D" id="3.40.50.360">
    <property type="match status" value="1"/>
</dbReference>
<evidence type="ECO:0000256" key="5">
    <source>
        <dbReference type="ARBA" id="ARBA00022643"/>
    </source>
</evidence>
<dbReference type="FunFam" id="3.40.50.80:FF:000031">
    <property type="entry name" value="Bifunctional cytochrome P450/NADPH--P450 reductase"/>
    <property type="match status" value="1"/>
</dbReference>
<dbReference type="InterPro" id="IPR029039">
    <property type="entry name" value="Flavoprotein-like_sf"/>
</dbReference>
<dbReference type="InterPro" id="IPR023173">
    <property type="entry name" value="NADPH_Cyt_P450_Rdtase_alpha"/>
</dbReference>
<dbReference type="SUPFAM" id="SSF63380">
    <property type="entry name" value="Riboflavin synthase domain-like"/>
    <property type="match status" value="1"/>
</dbReference>
<dbReference type="GO" id="GO:0050660">
    <property type="term" value="F:flavin adenine dinucleotide binding"/>
    <property type="evidence" value="ECO:0007669"/>
    <property type="project" value="TreeGrafter"/>
</dbReference>
<reference evidence="17 18" key="1">
    <citation type="submission" date="2016-10" db="EMBL/GenBank/DDBJ databases">
        <authorList>
            <person name="de Groot N.N."/>
        </authorList>
    </citation>
    <scope>NUCLEOTIDE SEQUENCE [LARGE SCALE GENOMIC DNA]</scope>
    <source>
        <strain evidence="17 18">CCM7597</strain>
    </source>
</reference>
<dbReference type="STRING" id="571932.SAMN05421743_102234"/>
<evidence type="ECO:0000259" key="15">
    <source>
        <dbReference type="PROSITE" id="PS50902"/>
    </source>
</evidence>
<dbReference type="GO" id="GO:0005829">
    <property type="term" value="C:cytosol"/>
    <property type="evidence" value="ECO:0007669"/>
    <property type="project" value="TreeGrafter"/>
</dbReference>
<evidence type="ECO:0000313" key="18">
    <source>
        <dbReference type="Proteomes" id="UP000198584"/>
    </source>
</evidence>
<evidence type="ECO:0000256" key="12">
    <source>
        <dbReference type="ARBA" id="ARBA00049342"/>
    </source>
</evidence>
<evidence type="ECO:0000256" key="7">
    <source>
        <dbReference type="ARBA" id="ARBA00022827"/>
    </source>
</evidence>
<dbReference type="InterPro" id="IPR023206">
    <property type="entry name" value="Bifunctional_P450_P450_red"/>
</dbReference>
<dbReference type="Pfam" id="PF00258">
    <property type="entry name" value="Flavodoxin_1"/>
    <property type="match status" value="1"/>
</dbReference>
<name>A0A1H3XU53_9BACI</name>
<protein>
    <recommendedName>
        <fullName evidence="13">Bifunctional cytochrome P450/NADPH--P450 reductase</fullName>
    </recommendedName>
    <domain>
        <recommendedName>
            <fullName evidence="13">Cytochrome P450</fullName>
            <ecNumber evidence="13">1.14.14.1</ecNumber>
        </recommendedName>
    </domain>
    <domain>
        <recommendedName>
            <fullName evidence="13">NADPH--cytochrome P450 reductase</fullName>
            <ecNumber evidence="13">1.6.2.4</ecNumber>
        </recommendedName>
    </domain>
</protein>
<dbReference type="PROSITE" id="PS50902">
    <property type="entry name" value="FLAVODOXIN_LIKE"/>
    <property type="match status" value="1"/>
</dbReference>
<dbReference type="SUPFAM" id="SSF52218">
    <property type="entry name" value="Flavoproteins"/>
    <property type="match status" value="1"/>
</dbReference>
<dbReference type="PANTHER" id="PTHR19384">
    <property type="entry name" value="NITRIC OXIDE SYNTHASE-RELATED"/>
    <property type="match status" value="1"/>
</dbReference>
<proteinExistence type="inferred from homology"/>
<dbReference type="InterPro" id="IPR017927">
    <property type="entry name" value="FAD-bd_FR_type"/>
</dbReference>
<dbReference type="InterPro" id="IPR003097">
    <property type="entry name" value="CysJ-like_FAD-binding"/>
</dbReference>
<keyword evidence="4 13" id="KW-0285">Flavoprotein</keyword>
<keyword evidence="5 13" id="KW-0288">FMN</keyword>
<feature type="domain" description="Flavodoxin-like" evidence="15">
    <location>
        <begin position="489"/>
        <end position="628"/>
    </location>
</feature>
<keyword evidence="7 13" id="KW-0274">FAD</keyword>
<dbReference type="PRINTS" id="PR00371">
    <property type="entry name" value="FPNCR"/>
</dbReference>
<dbReference type="InterPro" id="IPR017972">
    <property type="entry name" value="Cyt_P450_CS"/>
</dbReference>
<evidence type="ECO:0000256" key="10">
    <source>
        <dbReference type="ARBA" id="ARBA00023004"/>
    </source>
</evidence>
<dbReference type="PROSITE" id="PS51384">
    <property type="entry name" value="FAD_FR"/>
    <property type="match status" value="1"/>
</dbReference>
<keyword evidence="6 13" id="KW-0479">Metal-binding</keyword>
<feature type="binding site" description="axial binding residue" evidence="14">
    <location>
        <position position="403"/>
    </location>
    <ligand>
        <name>heme</name>
        <dbReference type="ChEBI" id="CHEBI:30413"/>
    </ligand>
    <ligandPart>
        <name>Fe</name>
        <dbReference type="ChEBI" id="CHEBI:18248"/>
    </ligandPart>
</feature>
<dbReference type="GO" id="GO:0010181">
    <property type="term" value="F:FMN binding"/>
    <property type="evidence" value="ECO:0007669"/>
    <property type="project" value="UniProtKB-UniRule"/>
</dbReference>
<evidence type="ECO:0000256" key="4">
    <source>
        <dbReference type="ARBA" id="ARBA00022630"/>
    </source>
</evidence>
<dbReference type="SUPFAM" id="SSF52343">
    <property type="entry name" value="Ferredoxin reductase-like, C-terminal NADP-linked domain"/>
    <property type="match status" value="1"/>
</dbReference>
<dbReference type="Pfam" id="PF00667">
    <property type="entry name" value="FAD_binding_1"/>
    <property type="match status" value="1"/>
</dbReference>
<dbReference type="EC" id="1.6.2.4" evidence="13"/>
<accession>A0A1H3XU53</accession>
<evidence type="ECO:0000256" key="13">
    <source>
        <dbReference type="PIRNR" id="PIRNR000209"/>
    </source>
</evidence>
<dbReference type="RefSeq" id="WP_093042404.1">
    <property type="nucleotide sequence ID" value="NZ_FNQR01000002.1"/>
</dbReference>
<keyword evidence="2 13" id="KW-0813">Transport</keyword>
<keyword evidence="8 13" id="KW-0521">NADP</keyword>
<keyword evidence="13" id="KW-0249">Electron transport</keyword>
<evidence type="ECO:0000256" key="9">
    <source>
        <dbReference type="ARBA" id="ARBA00023002"/>
    </source>
</evidence>
<sequence>MKTTHKLPQPKSYGPLGNLPLINKERPIQSFMKLAEELGPIYQFQFPGRLSTFVSSAKLAAEICDEDRFDKKVGPPLQKVRPFGGDGLFTSETSEPNWKKAHNILLPSFSQQAMKGYHDKMVDLATQLVQKWARLNPNEEIEVPEDITRLTLDTIGLCGFNYRFNSFYREKPHPFVDKMVHALDEAMNQTQRLGIQEKFMVRSHRQFKEDIDYMFNLVDQLIAERKQSGDQGEDDLLAHMLTGKDPETGEALDDENIRFQIITFLIAGHETTSGLLSFALYYLMKNPDKLRKAYEEVDEVLGDETPTYKQVKQLKYVRMILNESLRLWPTAPAFSVFAKEDTTLAGKYDVEKGDTLTLLLPQLHRDTTAWGNDVEEFKPERFQDPKSIPHHAYKPFGNGQRACIGQQFALHEAILVLGMILQHFELEDHSDYQLDVKETLTLKPEGLKMRVKTRKNVSLIPSHSPSNKKREAETEAYTMGVVNAHQTPLLVLYGSNLGTAEGVAQDLATTARQQGFNTVVAPLDEYTDKLPTEGAMIIVTASYNGKAPDNAAAFVKWIQTTAPGQIKGVRYAVFGCGDRNWADTYQRIPTLIDQELQAKGATRIVARGDGDASDDFDGDLEKWEEKLWPNLASNFNLELKNDENQASGIAMDFVSGITHTPLARNYYAFTAVVAENRELQKSGNRSTRHIELTLPKGVTYKEGDHLGVLPQNSDALVQRVLNHFKLEGEEYIVLSKDPGKASHLPTDQPVRLKDLLASYVELQEPATRAQIRELAAYNSCPPHKADLEQLLEEETYKQEILQKRVSMFELLEHYISSELPFERFLALLPGLKPRYYSISSSPIVNQRKVSITVGVVRGPAWSGNGEYKGVASNYLALQQETNKLACFIRAPQSNFQLPENPETPMVLVGPGTGVAPFRGFIQARKSQKAQGHSLGETHLYFGCRHPEEDFLYEEELKKAEHEGIVQLHTAFSRQDPTCKTYVQHLVRQDAATLLPLLENGAHLYICGDGNKMAPEVTETLIKCYQDAHRTSYEDAASWLQLLEEDGGFAKDIWAGA</sequence>
<feature type="domain" description="FAD-binding FR-type" evidence="16">
    <location>
        <begin position="666"/>
        <end position="898"/>
    </location>
</feature>
<evidence type="ECO:0000313" key="17">
    <source>
        <dbReference type="EMBL" id="SEA02134.1"/>
    </source>
</evidence>
<comment type="catalytic activity">
    <reaction evidence="12 13">
        <text>2 oxidized [cytochrome P450] + NADPH = 2 reduced [cytochrome P450] + NADP(+) + H(+)</text>
        <dbReference type="Rhea" id="RHEA:24040"/>
        <dbReference type="Rhea" id="RHEA-COMP:14627"/>
        <dbReference type="Rhea" id="RHEA-COMP:14628"/>
        <dbReference type="ChEBI" id="CHEBI:15378"/>
        <dbReference type="ChEBI" id="CHEBI:55376"/>
        <dbReference type="ChEBI" id="CHEBI:57783"/>
        <dbReference type="ChEBI" id="CHEBI:58349"/>
        <dbReference type="ChEBI" id="CHEBI:60344"/>
        <dbReference type="EC" id="1.6.2.4"/>
    </reaction>
</comment>
<keyword evidence="9 13" id="KW-0560">Oxidoreductase</keyword>
<dbReference type="Proteomes" id="UP000198584">
    <property type="component" value="Unassembled WGS sequence"/>
</dbReference>
<dbReference type="PROSITE" id="PS00086">
    <property type="entry name" value="CYTOCHROME_P450"/>
    <property type="match status" value="1"/>
</dbReference>
<dbReference type="GO" id="GO:0005506">
    <property type="term" value="F:iron ion binding"/>
    <property type="evidence" value="ECO:0007669"/>
    <property type="project" value="UniProtKB-UniRule"/>
</dbReference>
<dbReference type="Gene3D" id="2.40.30.10">
    <property type="entry name" value="Translation factors"/>
    <property type="match status" value="1"/>
</dbReference>
<keyword evidence="3 13" id="KW-0349">Heme</keyword>
<dbReference type="EC" id="1.14.14.1" evidence="13"/>
<evidence type="ECO:0000256" key="3">
    <source>
        <dbReference type="ARBA" id="ARBA00022617"/>
    </source>
</evidence>
<dbReference type="PANTHER" id="PTHR19384:SF17">
    <property type="entry name" value="NADPH--CYTOCHROME P450 REDUCTASE"/>
    <property type="match status" value="1"/>
</dbReference>
<keyword evidence="18" id="KW-1185">Reference proteome</keyword>
<dbReference type="FunFam" id="1.10.630.10:FF:000040">
    <property type="entry name" value="Bifunctional cytochrome P450/NADPH--P450 reductase"/>
    <property type="match status" value="1"/>
</dbReference>
<dbReference type="EMBL" id="FNQR01000002">
    <property type="protein sequence ID" value="SEA02134.1"/>
    <property type="molecule type" value="Genomic_DNA"/>
</dbReference>
<comment type="catalytic activity">
    <reaction evidence="13">
        <text>an organic molecule + reduced [NADPH--hemoprotein reductase] + O2 = an alcohol + oxidized [NADPH--hemoprotein reductase] + H2O + H(+)</text>
        <dbReference type="Rhea" id="RHEA:17149"/>
        <dbReference type="Rhea" id="RHEA-COMP:11964"/>
        <dbReference type="Rhea" id="RHEA-COMP:11965"/>
        <dbReference type="ChEBI" id="CHEBI:15377"/>
        <dbReference type="ChEBI" id="CHEBI:15378"/>
        <dbReference type="ChEBI" id="CHEBI:15379"/>
        <dbReference type="ChEBI" id="CHEBI:30879"/>
        <dbReference type="ChEBI" id="CHEBI:57618"/>
        <dbReference type="ChEBI" id="CHEBI:58210"/>
        <dbReference type="ChEBI" id="CHEBI:142491"/>
        <dbReference type="EC" id="1.14.14.1"/>
    </reaction>
</comment>
<evidence type="ECO:0000256" key="11">
    <source>
        <dbReference type="ARBA" id="ARBA00023033"/>
    </source>
</evidence>
<dbReference type="Gene3D" id="1.10.630.10">
    <property type="entry name" value="Cytochrome P450"/>
    <property type="match status" value="1"/>
</dbReference>
<dbReference type="GO" id="GO:0003958">
    <property type="term" value="F:NADPH-hemoprotein reductase activity"/>
    <property type="evidence" value="ECO:0007669"/>
    <property type="project" value="UniProtKB-UniRule"/>
</dbReference>
<comment type="cofactor">
    <cofactor evidence="13 14">
        <name>heme</name>
        <dbReference type="ChEBI" id="CHEBI:30413"/>
    </cofactor>
</comment>
<dbReference type="PRINTS" id="PR00369">
    <property type="entry name" value="FLAVODOXIN"/>
</dbReference>
<comment type="function">
    <text evidence="13">Functions as a fatty acid monooxygenase.</text>
</comment>
<dbReference type="GO" id="GO:0070330">
    <property type="term" value="F:aromatase activity"/>
    <property type="evidence" value="ECO:0007669"/>
    <property type="project" value="UniProtKB-UniRule"/>
</dbReference>
<dbReference type="Gene3D" id="1.20.990.10">
    <property type="entry name" value="NADPH-cytochrome p450 Reductase, Chain A, domain 3"/>
    <property type="match status" value="1"/>
</dbReference>
<keyword evidence="11 13" id="KW-0503">Monooxygenase</keyword>
<dbReference type="GO" id="GO:0020037">
    <property type="term" value="F:heme binding"/>
    <property type="evidence" value="ECO:0007669"/>
    <property type="project" value="UniProtKB-UniRule"/>
</dbReference>
<dbReference type="InterPro" id="IPR036396">
    <property type="entry name" value="Cyt_P450_sf"/>
</dbReference>
<dbReference type="InterPro" id="IPR001433">
    <property type="entry name" value="OxRdtase_FAD/NAD-bd"/>
</dbReference>
<evidence type="ECO:0000256" key="1">
    <source>
        <dbReference type="ARBA" id="ARBA00010018"/>
    </source>
</evidence>
<dbReference type="OrthoDB" id="9789468at2"/>
<organism evidence="17 18">
    <name type="scientific">Thalassobacillus cyri</name>
    <dbReference type="NCBI Taxonomy" id="571932"/>
    <lineage>
        <taxon>Bacteria</taxon>
        <taxon>Bacillati</taxon>
        <taxon>Bacillota</taxon>
        <taxon>Bacilli</taxon>
        <taxon>Bacillales</taxon>
        <taxon>Bacillaceae</taxon>
        <taxon>Thalassobacillus</taxon>
    </lineage>
</organism>
<evidence type="ECO:0000256" key="14">
    <source>
        <dbReference type="PIRSR" id="PIRSR000209-1"/>
    </source>
</evidence>
<evidence type="ECO:0000256" key="8">
    <source>
        <dbReference type="ARBA" id="ARBA00022857"/>
    </source>
</evidence>
<comment type="similarity">
    <text evidence="1 13">In the N-terminal section; belongs to the cytochrome P450 family.</text>
</comment>
<dbReference type="CDD" id="cd06206">
    <property type="entry name" value="bifunctional_CYPOR"/>
    <property type="match status" value="1"/>
</dbReference>
<dbReference type="InterPro" id="IPR001094">
    <property type="entry name" value="Flavdoxin-like"/>
</dbReference>
<comment type="cofactor">
    <cofactor evidence="13">
        <name>FAD</name>
        <dbReference type="ChEBI" id="CHEBI:57692"/>
    </cofactor>
    <cofactor evidence="13">
        <name>FMN</name>
        <dbReference type="ChEBI" id="CHEBI:58210"/>
    </cofactor>
</comment>
<dbReference type="InterPro" id="IPR001128">
    <property type="entry name" value="Cyt_P450"/>
</dbReference>
<dbReference type="InterPro" id="IPR008254">
    <property type="entry name" value="Flavodoxin/NO_synth"/>
</dbReference>
<evidence type="ECO:0000256" key="6">
    <source>
        <dbReference type="ARBA" id="ARBA00022723"/>
    </source>
</evidence>
<dbReference type="CDD" id="cd11068">
    <property type="entry name" value="CYP120A1"/>
    <property type="match status" value="1"/>
</dbReference>
<dbReference type="Gene3D" id="3.40.50.80">
    <property type="entry name" value="Nucleotide-binding domain of ferredoxin-NADP reductase (FNR) module"/>
    <property type="match status" value="1"/>
</dbReference>
<gene>
    <name evidence="17" type="ORF">SAMN05421743_102234</name>
</gene>
<evidence type="ECO:0000256" key="2">
    <source>
        <dbReference type="ARBA" id="ARBA00022448"/>
    </source>
</evidence>
<dbReference type="Pfam" id="PF00067">
    <property type="entry name" value="p450"/>
    <property type="match status" value="1"/>
</dbReference>
<dbReference type="SUPFAM" id="SSF48264">
    <property type="entry name" value="Cytochrome P450"/>
    <property type="match status" value="1"/>
</dbReference>
<keyword evidence="10 13" id="KW-0408">Iron</keyword>